<protein>
    <submittedName>
        <fullName evidence="1">Uncharacterized protein</fullName>
    </submittedName>
</protein>
<comment type="caution">
    <text evidence="1">The sequence shown here is derived from an EMBL/GenBank/DDBJ whole genome shotgun (WGS) entry which is preliminary data.</text>
</comment>
<evidence type="ECO:0000313" key="1">
    <source>
        <dbReference type="EMBL" id="TYO97179.1"/>
    </source>
</evidence>
<evidence type="ECO:0000313" key="2">
    <source>
        <dbReference type="Proteomes" id="UP000323166"/>
    </source>
</evidence>
<organism evidence="1 2">
    <name type="scientific">Desulfallas thermosapovorans DSM 6562</name>
    <dbReference type="NCBI Taxonomy" id="1121431"/>
    <lineage>
        <taxon>Bacteria</taxon>
        <taxon>Bacillati</taxon>
        <taxon>Bacillota</taxon>
        <taxon>Clostridia</taxon>
        <taxon>Eubacteriales</taxon>
        <taxon>Desulfallaceae</taxon>
        <taxon>Desulfallas</taxon>
    </lineage>
</organism>
<proteinExistence type="predicted"/>
<dbReference type="EMBL" id="VNHM01000002">
    <property type="protein sequence ID" value="TYO97179.1"/>
    <property type="molecule type" value="Genomic_DNA"/>
</dbReference>
<reference evidence="1 2" key="1">
    <citation type="submission" date="2019-07" db="EMBL/GenBank/DDBJ databases">
        <title>Genomic Encyclopedia of Type Strains, Phase I: the one thousand microbial genomes (KMG-I) project.</title>
        <authorList>
            <person name="Kyrpides N."/>
        </authorList>
    </citation>
    <scope>NUCLEOTIDE SEQUENCE [LARGE SCALE GENOMIC DNA]</scope>
    <source>
        <strain evidence="1 2">DSM 6562</strain>
    </source>
</reference>
<name>A0A5S4ZWJ7_9FIRM</name>
<accession>A0A5S4ZWJ7</accession>
<dbReference type="AlphaFoldDB" id="A0A5S4ZWJ7"/>
<dbReference type="Proteomes" id="UP000323166">
    <property type="component" value="Unassembled WGS sequence"/>
</dbReference>
<sequence>MMVNKYEIYQTATVIGLHEAIHLIYQIEVPVNIVIDSTCTFIVYC</sequence>
<keyword evidence="2" id="KW-1185">Reference proteome</keyword>
<gene>
    <name evidence="1" type="ORF">LX24_00360</name>
</gene>